<gene>
    <name evidence="2" type="ORF">LCGC14_1266230</name>
</gene>
<reference evidence="2" key="1">
    <citation type="journal article" date="2015" name="Nature">
        <title>Complex archaea that bridge the gap between prokaryotes and eukaryotes.</title>
        <authorList>
            <person name="Spang A."/>
            <person name="Saw J.H."/>
            <person name="Jorgensen S.L."/>
            <person name="Zaremba-Niedzwiedzka K."/>
            <person name="Martijn J."/>
            <person name="Lind A.E."/>
            <person name="van Eijk R."/>
            <person name="Schleper C."/>
            <person name="Guy L."/>
            <person name="Ettema T.J."/>
        </authorList>
    </citation>
    <scope>NUCLEOTIDE SEQUENCE</scope>
</reference>
<dbReference type="AlphaFoldDB" id="A0A0F9P2K5"/>
<accession>A0A0F9P2K5</accession>
<evidence type="ECO:0000259" key="1">
    <source>
        <dbReference type="PROSITE" id="PS50188"/>
    </source>
</evidence>
<proteinExistence type="predicted"/>
<organism evidence="2">
    <name type="scientific">marine sediment metagenome</name>
    <dbReference type="NCBI Taxonomy" id="412755"/>
    <lineage>
        <taxon>unclassified sequences</taxon>
        <taxon>metagenomes</taxon>
        <taxon>ecological metagenomes</taxon>
    </lineage>
</organism>
<dbReference type="EMBL" id="LAZR01007066">
    <property type="protein sequence ID" value="KKM87697.1"/>
    <property type="molecule type" value="Genomic_DNA"/>
</dbReference>
<dbReference type="InterPro" id="IPR013320">
    <property type="entry name" value="ConA-like_dom_sf"/>
</dbReference>
<dbReference type="Gene3D" id="2.60.120.920">
    <property type="match status" value="1"/>
</dbReference>
<dbReference type="PROSITE" id="PS50188">
    <property type="entry name" value="B302_SPRY"/>
    <property type="match status" value="1"/>
</dbReference>
<dbReference type="InterPro" id="IPR043136">
    <property type="entry name" value="B30.2/SPRY_sf"/>
</dbReference>
<comment type="caution">
    <text evidence="2">The sequence shown here is derived from an EMBL/GenBank/DDBJ whole genome shotgun (WGS) entry which is preliminary data.</text>
</comment>
<protein>
    <recommendedName>
        <fullName evidence="1">B30.2/SPRY domain-containing protein</fullName>
    </recommendedName>
</protein>
<evidence type="ECO:0000313" key="2">
    <source>
        <dbReference type="EMBL" id="KKM87697.1"/>
    </source>
</evidence>
<dbReference type="SUPFAM" id="SSF49899">
    <property type="entry name" value="Concanavalin A-like lectins/glucanases"/>
    <property type="match status" value="1"/>
</dbReference>
<sequence>MTDFGRKAGDMYKLVYDPNADGVIAKAQTEAQPLNVQSYATDETLDVEDCIDATIYLTAEANLTLPPVFSPARVRVVALSANALTITPEADEYLVVDGVEYAMGEAILSPGDLADECLLTFQESGKWYASLNFTGLRYGFTTYNPADKHANITLSESDLLASSSTGAMRVVRCLYPKTTGKWYIEFSQITTIGGIDMAYMGVCVLAKPLDDFIGSLATGWGCRTNDGKKLTNGSSYAYAPAFVANDIMQMWVDLVNGKIWWGKNDVIPASGDPVTGANPAFTSVSGTLYPAMSIQAAGVQPGSVRMNNGSPGFTYDLRTGYQPWRGYA</sequence>
<feature type="domain" description="B30.2/SPRY" evidence="1">
    <location>
        <begin position="120"/>
        <end position="313"/>
    </location>
</feature>
<name>A0A0F9P2K5_9ZZZZ</name>
<dbReference type="InterPro" id="IPR001870">
    <property type="entry name" value="B30.2/SPRY"/>
</dbReference>